<evidence type="ECO:0000256" key="8">
    <source>
        <dbReference type="RuleBase" id="RU363031"/>
    </source>
</evidence>
<dbReference type="Pfam" id="PF04560">
    <property type="entry name" value="RNA_pol_Rpb2_7"/>
    <property type="match status" value="1"/>
</dbReference>
<dbReference type="Pfam" id="PF04561">
    <property type="entry name" value="RNA_pol_Rpb2_2"/>
    <property type="match status" value="1"/>
</dbReference>
<dbReference type="EC" id="2.7.7.6" evidence="6 8"/>
<evidence type="ECO:0000313" key="16">
    <source>
        <dbReference type="EMBL" id="MBA0124707.1"/>
    </source>
</evidence>
<dbReference type="Gene3D" id="2.30.150.10">
    <property type="entry name" value="DNA-directed RNA polymerase, beta subunit, external 1 domain"/>
    <property type="match status" value="1"/>
</dbReference>
<evidence type="ECO:0000259" key="11">
    <source>
        <dbReference type="Pfam" id="PF04560"/>
    </source>
</evidence>
<dbReference type="InterPro" id="IPR037033">
    <property type="entry name" value="DNA-dir_RNAP_su2_hyb_sf"/>
</dbReference>
<protein>
    <recommendedName>
        <fullName evidence="6 8">DNA-directed RNA polymerase subunit beta</fullName>
        <shortName evidence="6">RNAP subunit beta</shortName>
        <ecNumber evidence="6 8">2.7.7.6</ecNumber>
    </recommendedName>
    <alternativeName>
        <fullName evidence="6">RNA polymerase subunit beta</fullName>
    </alternativeName>
    <alternativeName>
        <fullName evidence="6">Transcriptase subunit beta</fullName>
    </alternativeName>
</protein>
<dbReference type="PROSITE" id="PS01166">
    <property type="entry name" value="RNA_POL_BETA"/>
    <property type="match status" value="1"/>
</dbReference>
<accession>A0A838A7W2</accession>
<evidence type="ECO:0000259" key="13">
    <source>
        <dbReference type="Pfam" id="PF04563"/>
    </source>
</evidence>
<dbReference type="Gene3D" id="2.40.270.10">
    <property type="entry name" value="DNA-directed RNA polymerase, subunit 2, domain 6"/>
    <property type="match status" value="1"/>
</dbReference>
<dbReference type="SUPFAM" id="SSF64484">
    <property type="entry name" value="beta and beta-prime subunits of DNA dependent RNA-polymerase"/>
    <property type="match status" value="1"/>
</dbReference>
<dbReference type="InterPro" id="IPR010243">
    <property type="entry name" value="RNA_pol_bsu_bac"/>
</dbReference>
<dbReference type="NCBIfam" id="TIGR02013">
    <property type="entry name" value="rpoB"/>
    <property type="match status" value="1"/>
</dbReference>
<dbReference type="InterPro" id="IPR007121">
    <property type="entry name" value="RNA_pol_bsu_CS"/>
</dbReference>
<feature type="domain" description="DNA-directed RNA polymerase subunit 2 hybrid-binding" evidence="10">
    <location>
        <begin position="638"/>
        <end position="1053"/>
    </location>
</feature>
<comment type="function">
    <text evidence="6 8">DNA-dependent RNA polymerase catalyzes the transcription of DNA into RNA using the four ribonucleoside triphosphates as substrates.</text>
</comment>
<dbReference type="Pfam" id="PF04565">
    <property type="entry name" value="RNA_pol_Rpb2_3"/>
    <property type="match status" value="1"/>
</dbReference>
<dbReference type="InterPro" id="IPR007645">
    <property type="entry name" value="RNA_pol_Rpb2_3"/>
</dbReference>
<feature type="region of interest" description="Disordered" evidence="9">
    <location>
        <begin position="1"/>
        <end position="22"/>
    </location>
</feature>
<dbReference type="AlphaFoldDB" id="A0A838A7W2"/>
<keyword evidence="3 6" id="KW-0548">Nucleotidyltransferase</keyword>
<dbReference type="InterPro" id="IPR037034">
    <property type="entry name" value="RNA_pol_Rpb2_2_sf"/>
</dbReference>
<evidence type="ECO:0000256" key="3">
    <source>
        <dbReference type="ARBA" id="ARBA00022695"/>
    </source>
</evidence>
<evidence type="ECO:0000256" key="2">
    <source>
        <dbReference type="ARBA" id="ARBA00022679"/>
    </source>
</evidence>
<evidence type="ECO:0000256" key="9">
    <source>
        <dbReference type="SAM" id="MobiDB-lite"/>
    </source>
</evidence>
<dbReference type="HAMAP" id="MF_01321">
    <property type="entry name" value="RNApol_bact_RpoB"/>
    <property type="match status" value="1"/>
</dbReference>
<dbReference type="Proteomes" id="UP000582974">
    <property type="component" value="Unassembled WGS sequence"/>
</dbReference>
<dbReference type="InterPro" id="IPR007641">
    <property type="entry name" value="RNA_pol_Rpb2_7"/>
</dbReference>
<evidence type="ECO:0000256" key="1">
    <source>
        <dbReference type="ARBA" id="ARBA00022478"/>
    </source>
</evidence>
<feature type="domain" description="RNA polymerase Rpb2" evidence="14">
    <location>
        <begin position="432"/>
        <end position="500"/>
    </location>
</feature>
<dbReference type="InterPro" id="IPR007644">
    <property type="entry name" value="RNA_pol_bsu_protrusion"/>
</dbReference>
<dbReference type="InterPro" id="IPR015712">
    <property type="entry name" value="DNA-dir_RNA_pol_su2"/>
</dbReference>
<dbReference type="Gene3D" id="3.90.1800.10">
    <property type="entry name" value="RNA polymerase alpha subunit dimerisation domain"/>
    <property type="match status" value="1"/>
</dbReference>
<dbReference type="CDD" id="cd00653">
    <property type="entry name" value="RNA_pol_B_RPB2"/>
    <property type="match status" value="1"/>
</dbReference>
<proteinExistence type="inferred from homology"/>
<dbReference type="EMBL" id="JACCKD010000001">
    <property type="protein sequence ID" value="MBA0124707.1"/>
    <property type="molecule type" value="Genomic_DNA"/>
</dbReference>
<dbReference type="GO" id="GO:0003677">
    <property type="term" value="F:DNA binding"/>
    <property type="evidence" value="ECO:0007669"/>
    <property type="project" value="UniProtKB-UniRule"/>
</dbReference>
<evidence type="ECO:0000259" key="10">
    <source>
        <dbReference type="Pfam" id="PF00562"/>
    </source>
</evidence>
<evidence type="ECO:0000256" key="6">
    <source>
        <dbReference type="HAMAP-Rule" id="MF_01321"/>
    </source>
</evidence>
<dbReference type="RefSeq" id="WP_180891531.1">
    <property type="nucleotide sequence ID" value="NZ_JACCKD010000001.1"/>
</dbReference>
<feature type="compositionally biased region" description="Low complexity" evidence="9">
    <location>
        <begin position="9"/>
        <end position="20"/>
    </location>
</feature>
<evidence type="ECO:0000256" key="5">
    <source>
        <dbReference type="ARBA" id="ARBA00048552"/>
    </source>
</evidence>
<gene>
    <name evidence="6 16" type="primary">rpoB</name>
    <name evidence="16" type="ORF">H0B56_04055</name>
</gene>
<dbReference type="Gene3D" id="3.90.1110.10">
    <property type="entry name" value="RNA polymerase Rpb2, domain 2"/>
    <property type="match status" value="1"/>
</dbReference>
<dbReference type="Pfam" id="PF10385">
    <property type="entry name" value="RNA_pol_Rpb2_45"/>
    <property type="match status" value="1"/>
</dbReference>
<dbReference type="InterPro" id="IPR007642">
    <property type="entry name" value="RNA_pol_Rpb2_2"/>
</dbReference>
<comment type="subunit">
    <text evidence="6 8">The RNAP catalytic core consists of 2 alpha, 1 beta, 1 beta' and 1 omega subunit. When a sigma factor is associated with the core the holoenzyme is formed, which can initiate transcription.</text>
</comment>
<dbReference type="Gene3D" id="2.40.50.100">
    <property type="match status" value="1"/>
</dbReference>
<keyword evidence="1 6" id="KW-0240">DNA-directed RNA polymerase</keyword>
<evidence type="ECO:0000256" key="4">
    <source>
        <dbReference type="ARBA" id="ARBA00023163"/>
    </source>
</evidence>
<evidence type="ECO:0000259" key="12">
    <source>
        <dbReference type="Pfam" id="PF04561"/>
    </source>
</evidence>
<dbReference type="GO" id="GO:0006351">
    <property type="term" value="P:DNA-templated transcription"/>
    <property type="evidence" value="ECO:0007669"/>
    <property type="project" value="UniProtKB-UniRule"/>
</dbReference>
<dbReference type="InterPro" id="IPR019462">
    <property type="entry name" value="DNA-dir_RNA_pol_bsu_external_1"/>
</dbReference>
<dbReference type="Gene3D" id="3.90.1100.10">
    <property type="match status" value="1"/>
</dbReference>
<dbReference type="Pfam" id="PF04563">
    <property type="entry name" value="RNA_pol_Rpb2_1"/>
    <property type="match status" value="1"/>
</dbReference>
<dbReference type="GO" id="GO:0000428">
    <property type="term" value="C:DNA-directed RNA polymerase complex"/>
    <property type="evidence" value="ECO:0007669"/>
    <property type="project" value="UniProtKB-KW"/>
</dbReference>
<sequence>MAVSPANQATTASTSAVTSSGIPGAPPRVSFAKIREPLATPDLLDLQLRSFEWFTGDEAWFERAVNEGEDNPVGGLEEVLSEISPIEDFSGAMSLSFSDPRFDEVKASVEECKDKDMTYAAPLFVTAEFVNNNTGEIKSQTVFMGDFPVMTDKGAFIINGTERVVVSQLVRSPGVYFDQSIDKASDKDVYSVKVIPSRGAWLEFDVDKRDTVGVRIDRKRRQPVTVLLKALGWSAEAIRERFSFSETLLTTLEKDHTAGTDEALLDIYRKLRPGEPPTKESAQTLLENLFFKNKRYDLARVGRYKMNKKLGLSLPYEGGTLTEDDIITTIEYLVRLHAGETEMPAGGAPGPEDGRTVPVETDDIDHFGNRRLRTVGELVQNQIRVGLSRMERVVRERMTTQDVEAITPQTLINIRPVVAAIKEFFGTSQLSQFMDQGNPIAGLTHKRRLSALGPGGLSRERAGMEVRDVHPSHYGRMCPIETPEGPNIGLIGSLCSYARVNPFGFIETPYRKVVDGQVTDQVDYLTADEEDRFVKAQANAPIDENGYFTDESVLVRKKGGEVELVEPSGVDYMDVSPRQMVSVATGMIPFLEHDDANRALMGANMQRQAVPLLRNTSPLVGTGVELRAAVDAGDVLLAEQAGVVEEVSADLITVMHDDGSRKSYGLYKYRRSNQGTCINHKPIAHEGQRVEVGQVIADGSSTENGEMALGKNLLCAVMPWEGHNYEDAIVISQRLVQDDVMTSIHIEEHEVDARDTKLGAEEITRDIPNVSEDVLADLDERGIVRIGAEVRDGDILVGKVTPKGETELTPEERLLRAIFGEKAREVRDTSLKVPHGETGKVIGIRMFSRDEDDELPAGVNELVRVYVAKKSKIQDGDKLAGRHGNKGVIGKILPEEDMPFLEDGTPVDMVLNTHGVPRRMNIGQVLEMHLGWLASQGWKVEGTPEWAKDLPEDLYEVEPGTNTATPVFDGAKEHEITGLLESTNPNRDGERLVGGDGKATLFDGRSGEPYPYKVAVGYMYTLKLSHMIDDKIHARSTGPYSMITQQPLGGKAQFGGQRFGEMECWAMQAYGAAYTLQELLTIKSDDVVGRVKVYEAVVKGDNIPEPGIPESFKVLLKELQSLCLNVEVLSTDGGAIEMRDSDDEDLERAAANLGINLSRNESPSVDDVVH</sequence>
<organism evidence="16 17">
    <name type="scientific">Haloechinothrix aidingensis</name>
    <dbReference type="NCBI Taxonomy" id="2752311"/>
    <lineage>
        <taxon>Bacteria</taxon>
        <taxon>Bacillati</taxon>
        <taxon>Actinomycetota</taxon>
        <taxon>Actinomycetes</taxon>
        <taxon>Pseudonocardiales</taxon>
        <taxon>Pseudonocardiaceae</taxon>
        <taxon>Haloechinothrix</taxon>
    </lineage>
</organism>
<dbReference type="PANTHER" id="PTHR20856">
    <property type="entry name" value="DNA-DIRECTED RNA POLYMERASE I SUBUNIT 2"/>
    <property type="match status" value="1"/>
</dbReference>
<dbReference type="Gene3D" id="2.40.50.150">
    <property type="match status" value="1"/>
</dbReference>
<feature type="domain" description="RNA polymerase beta subunit protrusion" evidence="13">
    <location>
        <begin position="96"/>
        <end position="417"/>
    </location>
</feature>
<comment type="caution">
    <text evidence="16">The sequence shown here is derived from an EMBL/GenBank/DDBJ whole genome shotgun (WGS) entry which is preliminary data.</text>
</comment>
<feature type="domain" description="RNA polymerase Rpb2" evidence="12">
    <location>
        <begin position="171"/>
        <end position="341"/>
    </location>
</feature>
<dbReference type="InterPro" id="IPR042107">
    <property type="entry name" value="DNA-dir_RNA_pol_bsu_ext_1_sf"/>
</dbReference>
<reference evidence="16 17" key="1">
    <citation type="submission" date="2020-07" db="EMBL/GenBank/DDBJ databases">
        <title>Genome of Haloechinothrix sp.</title>
        <authorList>
            <person name="Tang S.-K."/>
            <person name="Yang L."/>
            <person name="Zhu W.-Y."/>
        </authorList>
    </citation>
    <scope>NUCLEOTIDE SEQUENCE [LARGE SCALE GENOMIC DNA]</scope>
    <source>
        <strain evidence="16 17">YIM 98757</strain>
    </source>
</reference>
<dbReference type="NCBIfam" id="NF001616">
    <property type="entry name" value="PRK00405.1"/>
    <property type="match status" value="1"/>
</dbReference>
<keyword evidence="4 6" id="KW-0804">Transcription</keyword>
<feature type="domain" description="DNA-directed RNA polymerase beta subunit external 1" evidence="15">
    <location>
        <begin position="510"/>
        <end position="576"/>
    </location>
</feature>
<keyword evidence="17" id="KW-1185">Reference proteome</keyword>
<comment type="catalytic activity">
    <reaction evidence="5 6 8">
        <text>RNA(n) + a ribonucleoside 5'-triphosphate = RNA(n+1) + diphosphate</text>
        <dbReference type="Rhea" id="RHEA:21248"/>
        <dbReference type="Rhea" id="RHEA-COMP:14527"/>
        <dbReference type="Rhea" id="RHEA-COMP:17342"/>
        <dbReference type="ChEBI" id="CHEBI:33019"/>
        <dbReference type="ChEBI" id="CHEBI:61557"/>
        <dbReference type="ChEBI" id="CHEBI:140395"/>
        <dbReference type="EC" id="2.7.7.6"/>
    </reaction>
</comment>
<evidence type="ECO:0000256" key="7">
    <source>
        <dbReference type="RuleBase" id="RU000434"/>
    </source>
</evidence>
<dbReference type="GO" id="GO:0032549">
    <property type="term" value="F:ribonucleoside binding"/>
    <property type="evidence" value="ECO:0007669"/>
    <property type="project" value="InterPro"/>
</dbReference>
<feature type="domain" description="RNA polymerase Rpb2" evidence="11">
    <location>
        <begin position="1055"/>
        <end position="1129"/>
    </location>
</feature>
<dbReference type="Pfam" id="PF00562">
    <property type="entry name" value="RNA_pol_Rpb2_6"/>
    <property type="match status" value="1"/>
</dbReference>
<comment type="similarity">
    <text evidence="6 7">Belongs to the RNA polymerase beta chain family.</text>
</comment>
<name>A0A838A7W2_9PSEU</name>
<evidence type="ECO:0000313" key="17">
    <source>
        <dbReference type="Proteomes" id="UP000582974"/>
    </source>
</evidence>
<dbReference type="InterPro" id="IPR014724">
    <property type="entry name" value="RNA_pol_RPB2_OB-fold"/>
</dbReference>
<evidence type="ECO:0000259" key="15">
    <source>
        <dbReference type="Pfam" id="PF10385"/>
    </source>
</evidence>
<dbReference type="GO" id="GO:0003899">
    <property type="term" value="F:DNA-directed RNA polymerase activity"/>
    <property type="evidence" value="ECO:0007669"/>
    <property type="project" value="UniProtKB-UniRule"/>
</dbReference>
<evidence type="ECO:0000259" key="14">
    <source>
        <dbReference type="Pfam" id="PF04565"/>
    </source>
</evidence>
<keyword evidence="2 6" id="KW-0808">Transferase</keyword>
<dbReference type="InterPro" id="IPR007120">
    <property type="entry name" value="DNA-dir_RNAP_su2_dom"/>
</dbReference>
<dbReference type="FunFam" id="3.90.1800.10:FF:000005">
    <property type="entry name" value="DNA-directed RNA polymerase subunit beta"/>
    <property type="match status" value="1"/>
</dbReference>